<name>A0A1Y3Q136_9BACI</name>
<dbReference type="InterPro" id="IPR002347">
    <property type="entry name" value="SDR_fam"/>
</dbReference>
<dbReference type="SMART" id="SM00822">
    <property type="entry name" value="PKS_KR"/>
    <property type="match status" value="1"/>
</dbReference>
<dbReference type="PRINTS" id="PR00080">
    <property type="entry name" value="SDRFAMILY"/>
</dbReference>
<accession>A0A1Y3Q136</accession>
<dbReference type="InterPro" id="IPR020904">
    <property type="entry name" value="Sc_DH/Rdtase_CS"/>
</dbReference>
<dbReference type="InterPro" id="IPR036291">
    <property type="entry name" value="NAD(P)-bd_dom_sf"/>
</dbReference>
<dbReference type="SUPFAM" id="SSF51735">
    <property type="entry name" value="NAD(P)-binding Rossmann-fold domains"/>
    <property type="match status" value="1"/>
</dbReference>
<dbReference type="InterPro" id="IPR057326">
    <property type="entry name" value="KR_dom"/>
</dbReference>
<evidence type="ECO:0000313" key="5">
    <source>
        <dbReference type="Proteomes" id="UP000196475"/>
    </source>
</evidence>
<dbReference type="FunFam" id="3.40.50.720:FF:000084">
    <property type="entry name" value="Short-chain dehydrogenase reductase"/>
    <property type="match status" value="1"/>
</dbReference>
<comment type="caution">
    <text evidence="4">The sequence shown here is derived from an EMBL/GenBank/DDBJ whole genome shotgun (WGS) entry which is preliminary data.</text>
</comment>
<dbReference type="PRINTS" id="PR00081">
    <property type="entry name" value="GDHRDH"/>
</dbReference>
<feature type="domain" description="Ketoreductase" evidence="3">
    <location>
        <begin position="6"/>
        <end position="189"/>
    </location>
</feature>
<keyword evidence="2" id="KW-0560">Oxidoreductase</keyword>
<proteinExistence type="inferred from homology"/>
<dbReference type="GO" id="GO:0008206">
    <property type="term" value="P:bile acid metabolic process"/>
    <property type="evidence" value="ECO:0007669"/>
    <property type="project" value="UniProtKB-ARBA"/>
</dbReference>
<dbReference type="GO" id="GO:0016491">
    <property type="term" value="F:oxidoreductase activity"/>
    <property type="evidence" value="ECO:0007669"/>
    <property type="project" value="UniProtKB-KW"/>
</dbReference>
<dbReference type="PANTHER" id="PTHR42879">
    <property type="entry name" value="3-OXOACYL-(ACYL-CARRIER-PROTEIN) REDUCTASE"/>
    <property type="match status" value="1"/>
</dbReference>
<evidence type="ECO:0000259" key="3">
    <source>
        <dbReference type="SMART" id="SM00822"/>
    </source>
</evidence>
<dbReference type="InterPro" id="IPR050259">
    <property type="entry name" value="SDR"/>
</dbReference>
<dbReference type="Proteomes" id="UP000196475">
    <property type="component" value="Unassembled WGS sequence"/>
</dbReference>
<protein>
    <submittedName>
        <fullName evidence="4">2-hydroxycyclohexanecarboxyl-CoA dehydrogenase</fullName>
    </submittedName>
</protein>
<dbReference type="EMBL" id="LZRT01000004">
    <property type="protein sequence ID" value="OUM91138.1"/>
    <property type="molecule type" value="Genomic_DNA"/>
</dbReference>
<dbReference type="NCBIfam" id="NF005559">
    <property type="entry name" value="PRK07231.1"/>
    <property type="match status" value="1"/>
</dbReference>
<evidence type="ECO:0000313" key="4">
    <source>
        <dbReference type="EMBL" id="OUM91138.1"/>
    </source>
</evidence>
<sequence>MRLKDKVCIVTGGGRGIGEAICKKLASEGAKVVVADLLLDHAQATAGAIHQDGGNAMAIKVDVTILEDVEKMVEQTKQTFGRIDVLVNNAGWDKVEPFLDSTEETWDKVLAINLKGVFYTCKTVLPIMIEQGYGKVVNIGSDAGRVGSSGEAVYAAAKGGVIAFSKTLAREMARHKINVNVVCPGPADTPLFQEISSYNPKIADALERAIPLRRLAQPEDIAHAVCYFASDEAAYVTGQTLSVSGGLTMV</sequence>
<comment type="similarity">
    <text evidence="1">Belongs to the short-chain dehydrogenases/reductases (SDR) family.</text>
</comment>
<dbReference type="PROSITE" id="PS00061">
    <property type="entry name" value="ADH_SHORT"/>
    <property type="match status" value="1"/>
</dbReference>
<organism evidence="4 5">
    <name type="scientific">Bacillus thermozeamaize</name>
    <dbReference type="NCBI Taxonomy" id="230954"/>
    <lineage>
        <taxon>Bacteria</taxon>
        <taxon>Bacillati</taxon>
        <taxon>Bacillota</taxon>
        <taxon>Bacilli</taxon>
        <taxon>Bacillales</taxon>
        <taxon>Bacillaceae</taxon>
        <taxon>Bacillus</taxon>
    </lineage>
</organism>
<dbReference type="Pfam" id="PF13561">
    <property type="entry name" value="adh_short_C2"/>
    <property type="match status" value="1"/>
</dbReference>
<dbReference type="PANTHER" id="PTHR42879:SF2">
    <property type="entry name" value="3-OXOACYL-[ACYL-CARRIER-PROTEIN] REDUCTASE FABG"/>
    <property type="match status" value="1"/>
</dbReference>
<evidence type="ECO:0000256" key="1">
    <source>
        <dbReference type="ARBA" id="ARBA00006484"/>
    </source>
</evidence>
<dbReference type="AlphaFoldDB" id="A0A1Y3Q136"/>
<dbReference type="NCBIfam" id="NF009466">
    <property type="entry name" value="PRK12826.1-2"/>
    <property type="match status" value="1"/>
</dbReference>
<reference evidence="5" key="1">
    <citation type="submission" date="2016-06" db="EMBL/GenBank/DDBJ databases">
        <authorList>
            <person name="Nascimento L."/>
            <person name="Pereira R.V."/>
            <person name="Martins L.F."/>
            <person name="Quaggio R.B."/>
            <person name="Silva A.M."/>
            <person name="Setubal J.C."/>
        </authorList>
    </citation>
    <scope>NUCLEOTIDE SEQUENCE [LARGE SCALE GENOMIC DNA]</scope>
</reference>
<evidence type="ECO:0000256" key="2">
    <source>
        <dbReference type="ARBA" id="ARBA00023002"/>
    </source>
</evidence>
<dbReference type="Gene3D" id="3.40.50.720">
    <property type="entry name" value="NAD(P)-binding Rossmann-like Domain"/>
    <property type="match status" value="1"/>
</dbReference>
<gene>
    <name evidence="4" type="ORF">BAA01_09595</name>
</gene>